<comment type="similarity">
    <text evidence="2">Belongs to the DODA-type extradiol aromatic ring-opening dioxygenase family.</text>
</comment>
<protein>
    <submittedName>
        <fullName evidence="7">4,5-DOPA dioxygenase extradiol</fullName>
        <ecNumber evidence="7">1.13.11.29</ecNumber>
    </submittedName>
</protein>
<dbReference type="OrthoDB" id="9790889at2"/>
<dbReference type="RefSeq" id="WP_155034496.1">
    <property type="nucleotide sequence ID" value="NZ_JAYMMG010000015.1"/>
</dbReference>
<dbReference type="NCBIfam" id="NF007914">
    <property type="entry name" value="PRK10628.1"/>
    <property type="match status" value="1"/>
</dbReference>
<accession>A0A7K1GHS4</accession>
<keyword evidence="3" id="KW-0479">Metal-binding</keyword>
<dbReference type="EC" id="1.13.11.29" evidence="7"/>
<dbReference type="GO" id="GO:0008270">
    <property type="term" value="F:zinc ion binding"/>
    <property type="evidence" value="ECO:0007669"/>
    <property type="project" value="InterPro"/>
</dbReference>
<sequence>MSLLHHTIASLKELPLQEKRMPVLFVGHGSPMNAIDDNEFSLYWEKLGAYLPKPKAILVISAHWLTKGTQVTSGLIQSTIHDFRGFPQALFDVDYSPEGDPKLVHDIQSMITSTAVEESEQWGLDHGSWSVLRRMFPLADIPTVQLSIDYYKQGDYHYHLGRELQTLRDRGVLIVGSGNIVHNLRMVDWGQMGVDNYGFDWAIESNELIKQYVMSRDFNPLKNYLHLGTAVQYAVPTPDHYYPLLYILGATSAKDQLHIFNDKYVGGSLSMSSYLFG</sequence>
<proteinExistence type="inferred from homology"/>
<organism evidence="7 8">
    <name type="scientific">Myroides pelagicus</name>
    <dbReference type="NCBI Taxonomy" id="270914"/>
    <lineage>
        <taxon>Bacteria</taxon>
        <taxon>Pseudomonadati</taxon>
        <taxon>Bacteroidota</taxon>
        <taxon>Flavobacteriia</taxon>
        <taxon>Flavobacteriales</taxon>
        <taxon>Flavobacteriaceae</taxon>
        <taxon>Myroides</taxon>
    </lineage>
</organism>
<evidence type="ECO:0000256" key="3">
    <source>
        <dbReference type="ARBA" id="ARBA00022723"/>
    </source>
</evidence>
<dbReference type="InterPro" id="IPR004183">
    <property type="entry name" value="Xdiol_dOase_suB"/>
</dbReference>
<dbReference type="GO" id="GO:0008198">
    <property type="term" value="F:ferrous iron binding"/>
    <property type="evidence" value="ECO:0007669"/>
    <property type="project" value="InterPro"/>
</dbReference>
<dbReference type="Pfam" id="PF02900">
    <property type="entry name" value="LigB"/>
    <property type="match status" value="1"/>
</dbReference>
<reference evidence="7 8" key="1">
    <citation type="journal article" date="2006" name="Int. J. Syst. Evol. Microbiol.">
        <title>Myroides pelagicus sp. nov., isolated from seawater in Thailand.</title>
        <authorList>
            <person name="Yoon J."/>
            <person name="Maneerat S."/>
            <person name="Kawai F."/>
            <person name="Yokota A."/>
        </authorList>
    </citation>
    <scope>NUCLEOTIDE SEQUENCE [LARGE SCALE GENOMIC DNA]</scope>
    <source>
        <strain evidence="7 8">SM1T</strain>
    </source>
</reference>
<dbReference type="Gene3D" id="3.40.830.10">
    <property type="entry name" value="LigB-like"/>
    <property type="match status" value="1"/>
</dbReference>
<dbReference type="AlphaFoldDB" id="A0A7K1GHS4"/>
<comment type="caution">
    <text evidence="7">The sequence shown here is derived from an EMBL/GenBank/DDBJ whole genome shotgun (WGS) entry which is preliminary data.</text>
</comment>
<evidence type="ECO:0000313" key="7">
    <source>
        <dbReference type="EMBL" id="MTH28507.1"/>
    </source>
</evidence>
<evidence type="ECO:0000259" key="6">
    <source>
        <dbReference type="Pfam" id="PF02900"/>
    </source>
</evidence>
<dbReference type="SUPFAM" id="SSF53213">
    <property type="entry name" value="LigB-like"/>
    <property type="match status" value="1"/>
</dbReference>
<dbReference type="PANTHER" id="PTHR30096">
    <property type="entry name" value="4,5-DOPA DIOXYGENASE EXTRADIOL-LIKE PROTEIN"/>
    <property type="match status" value="1"/>
</dbReference>
<keyword evidence="7" id="KW-0223">Dioxygenase</keyword>
<comment type="cofactor">
    <cofactor evidence="1">
        <name>Zn(2+)</name>
        <dbReference type="ChEBI" id="CHEBI:29105"/>
    </cofactor>
</comment>
<evidence type="ECO:0000256" key="4">
    <source>
        <dbReference type="ARBA" id="ARBA00022833"/>
    </source>
</evidence>
<dbReference type="GO" id="GO:0050297">
    <property type="term" value="F:stizolobate synthase activity"/>
    <property type="evidence" value="ECO:0007669"/>
    <property type="project" value="UniProtKB-EC"/>
</dbReference>
<evidence type="ECO:0000313" key="8">
    <source>
        <dbReference type="Proteomes" id="UP000488936"/>
    </source>
</evidence>
<keyword evidence="4" id="KW-0862">Zinc</keyword>
<feature type="domain" description="Extradiol ring-cleavage dioxygenase class III enzyme subunit B" evidence="6">
    <location>
        <begin position="52"/>
        <end position="254"/>
    </location>
</feature>
<dbReference type="Proteomes" id="UP000488936">
    <property type="component" value="Unassembled WGS sequence"/>
</dbReference>
<dbReference type="CDD" id="cd07363">
    <property type="entry name" value="45_DOPA_Dioxygenase"/>
    <property type="match status" value="1"/>
</dbReference>
<keyword evidence="8" id="KW-1185">Reference proteome</keyword>
<evidence type="ECO:0000256" key="5">
    <source>
        <dbReference type="ARBA" id="ARBA00023002"/>
    </source>
</evidence>
<keyword evidence="5 7" id="KW-0560">Oxidoreductase</keyword>
<dbReference type="PIRSF" id="PIRSF006157">
    <property type="entry name" value="Doxgns_DODA"/>
    <property type="match status" value="1"/>
</dbReference>
<evidence type="ECO:0000256" key="1">
    <source>
        <dbReference type="ARBA" id="ARBA00001947"/>
    </source>
</evidence>
<dbReference type="EMBL" id="WMJY01000001">
    <property type="protein sequence ID" value="MTH28507.1"/>
    <property type="molecule type" value="Genomic_DNA"/>
</dbReference>
<dbReference type="InterPro" id="IPR014436">
    <property type="entry name" value="Extradiol_dOase_DODA"/>
</dbReference>
<name>A0A7K1GHS4_9FLAO</name>
<gene>
    <name evidence="7" type="primary">ygiD</name>
    <name evidence="7" type="ORF">GJV77_01005</name>
</gene>
<evidence type="ECO:0000256" key="2">
    <source>
        <dbReference type="ARBA" id="ARBA00007581"/>
    </source>
</evidence>
<dbReference type="PANTHER" id="PTHR30096:SF0">
    <property type="entry name" value="4,5-DOPA DIOXYGENASE EXTRADIOL-LIKE PROTEIN"/>
    <property type="match status" value="1"/>
</dbReference>